<dbReference type="RefSeq" id="WP_090727576.1">
    <property type="nucleotide sequence ID" value="NZ_FOOU01000006.1"/>
</dbReference>
<dbReference type="Proteomes" id="UP000198623">
    <property type="component" value="Unassembled WGS sequence"/>
</dbReference>
<dbReference type="STRING" id="1045558.SAMN05216175_10622"/>
<protein>
    <recommendedName>
        <fullName evidence="1">Antitoxin Xre/MbcA/ParS-like toxin-binding domain-containing protein</fullName>
    </recommendedName>
</protein>
<keyword evidence="3" id="KW-1185">Reference proteome</keyword>
<proteinExistence type="predicted"/>
<dbReference type="OrthoDB" id="8595277at2"/>
<dbReference type="Pfam" id="PF09722">
    <property type="entry name" value="Xre_MbcA_ParS_C"/>
    <property type="match status" value="1"/>
</dbReference>
<evidence type="ECO:0000313" key="3">
    <source>
        <dbReference type="Proteomes" id="UP000198623"/>
    </source>
</evidence>
<sequence>MTKELFINDAVWAEALAYYGSEQAAKNWLMTPILSLGAQSPAEYCKSHLDGNEKVIELLNQLKHGMTA</sequence>
<dbReference type="AlphaFoldDB" id="A0A1I2RA87"/>
<reference evidence="3" key="1">
    <citation type="submission" date="2016-10" db="EMBL/GenBank/DDBJ databases">
        <authorList>
            <person name="Varghese N."/>
            <person name="Submissions S."/>
        </authorList>
    </citation>
    <scope>NUCLEOTIDE SEQUENCE [LARGE SCALE GENOMIC DNA]</scope>
    <source>
        <strain evidence="3">CGMCC 1.10971</strain>
    </source>
</reference>
<evidence type="ECO:0000313" key="2">
    <source>
        <dbReference type="EMBL" id="SFG37458.1"/>
    </source>
</evidence>
<accession>A0A1I2RA87</accession>
<organism evidence="2 3">
    <name type="scientific">Neptunomonas qingdaonensis</name>
    <dbReference type="NCBI Taxonomy" id="1045558"/>
    <lineage>
        <taxon>Bacteria</taxon>
        <taxon>Pseudomonadati</taxon>
        <taxon>Pseudomonadota</taxon>
        <taxon>Gammaproteobacteria</taxon>
        <taxon>Oceanospirillales</taxon>
        <taxon>Oceanospirillaceae</taxon>
        <taxon>Neptunomonas</taxon>
    </lineage>
</organism>
<name>A0A1I2RA87_9GAMM</name>
<evidence type="ECO:0000259" key="1">
    <source>
        <dbReference type="Pfam" id="PF09722"/>
    </source>
</evidence>
<feature type="domain" description="Antitoxin Xre/MbcA/ParS-like toxin-binding" evidence="1">
    <location>
        <begin position="15"/>
        <end position="65"/>
    </location>
</feature>
<gene>
    <name evidence="2" type="ORF">SAMN05216175_10622</name>
</gene>
<dbReference type="EMBL" id="FOOU01000006">
    <property type="protein sequence ID" value="SFG37458.1"/>
    <property type="molecule type" value="Genomic_DNA"/>
</dbReference>
<dbReference type="InterPro" id="IPR024467">
    <property type="entry name" value="Xre/MbcA/ParS-like_toxin-bd"/>
</dbReference>